<dbReference type="GO" id="GO:0006689">
    <property type="term" value="P:ganglioside catabolic process"/>
    <property type="evidence" value="ECO:0007669"/>
    <property type="project" value="TreeGrafter"/>
</dbReference>
<evidence type="ECO:0000256" key="1">
    <source>
        <dbReference type="ARBA" id="ARBA00006285"/>
    </source>
</evidence>
<keyword evidence="2" id="KW-0378">Hydrolase</keyword>
<evidence type="ECO:0000256" key="5">
    <source>
        <dbReference type="PIRSR" id="PIRSR625705-1"/>
    </source>
</evidence>
<dbReference type="SUPFAM" id="SSF55545">
    <property type="entry name" value="beta-N-acetylhexosaminidase-like domain"/>
    <property type="match status" value="1"/>
</dbReference>
<feature type="domain" description="Beta-hexosaminidase eukaryotic type N-terminal" evidence="8">
    <location>
        <begin position="32"/>
        <end position="153"/>
    </location>
</feature>
<dbReference type="PRINTS" id="PR00738">
    <property type="entry name" value="GLHYDRLASE20"/>
</dbReference>
<feature type="chain" id="PRO_5021459008" evidence="6">
    <location>
        <begin position="24"/>
        <end position="702"/>
    </location>
</feature>
<feature type="domain" description="Glycoside hydrolase family 20 catalytic" evidence="7">
    <location>
        <begin position="174"/>
        <end position="490"/>
    </location>
</feature>
<keyword evidence="3" id="KW-0325">Glycoprotein</keyword>
<comment type="caution">
    <text evidence="9">The sequence shown here is derived from an EMBL/GenBank/DDBJ whole genome shotgun (WGS) entry which is preliminary data.</text>
</comment>
<dbReference type="PANTHER" id="PTHR22600">
    <property type="entry name" value="BETA-HEXOSAMINIDASE"/>
    <property type="match status" value="1"/>
</dbReference>
<dbReference type="Pfam" id="PF14845">
    <property type="entry name" value="Glycohydro_20b2"/>
    <property type="match status" value="1"/>
</dbReference>
<dbReference type="SUPFAM" id="SSF51445">
    <property type="entry name" value="(Trans)glycosidases"/>
    <property type="match status" value="1"/>
</dbReference>
<dbReference type="InterPro" id="IPR029019">
    <property type="entry name" value="HEX_eukaryotic_N"/>
</dbReference>
<dbReference type="GO" id="GO:0016020">
    <property type="term" value="C:membrane"/>
    <property type="evidence" value="ECO:0007669"/>
    <property type="project" value="TreeGrafter"/>
</dbReference>
<dbReference type="InterPro" id="IPR015883">
    <property type="entry name" value="Glyco_hydro_20_cat"/>
</dbReference>
<dbReference type="Gene3D" id="3.20.20.80">
    <property type="entry name" value="Glycosidases"/>
    <property type="match status" value="1"/>
</dbReference>
<dbReference type="InterPro" id="IPR029018">
    <property type="entry name" value="Hex-like_dom2"/>
</dbReference>
<keyword evidence="4" id="KW-0326">Glycosidase</keyword>
<dbReference type="GO" id="GO:0004563">
    <property type="term" value="F:beta-N-acetylhexosaminidase activity"/>
    <property type="evidence" value="ECO:0007669"/>
    <property type="project" value="InterPro"/>
</dbReference>
<evidence type="ECO:0000256" key="2">
    <source>
        <dbReference type="ARBA" id="ARBA00022801"/>
    </source>
</evidence>
<evidence type="ECO:0000313" key="9">
    <source>
        <dbReference type="EMBL" id="TGE10417.1"/>
    </source>
</evidence>
<dbReference type="PANTHER" id="PTHR22600:SF21">
    <property type="entry name" value="BETA-HEXOSAMINIDASE A"/>
    <property type="match status" value="1"/>
</dbReference>
<evidence type="ECO:0000313" key="10">
    <source>
        <dbReference type="Proteomes" id="UP000298337"/>
    </source>
</evidence>
<evidence type="ECO:0000259" key="8">
    <source>
        <dbReference type="Pfam" id="PF14845"/>
    </source>
</evidence>
<accession>A0A4Z0PCR6</accession>
<name>A0A4Z0PCR6_9BACT</name>
<dbReference type="InterPro" id="IPR017853">
    <property type="entry name" value="GH"/>
</dbReference>
<dbReference type="RefSeq" id="WP_135432208.1">
    <property type="nucleotide sequence ID" value="NZ_SRLA01000001.1"/>
</dbReference>
<feature type="signal peptide" evidence="6">
    <location>
        <begin position="1"/>
        <end position="23"/>
    </location>
</feature>
<dbReference type="GO" id="GO:0005975">
    <property type="term" value="P:carbohydrate metabolic process"/>
    <property type="evidence" value="ECO:0007669"/>
    <property type="project" value="InterPro"/>
</dbReference>
<dbReference type="GO" id="GO:0030203">
    <property type="term" value="P:glycosaminoglycan metabolic process"/>
    <property type="evidence" value="ECO:0007669"/>
    <property type="project" value="TreeGrafter"/>
</dbReference>
<dbReference type="GO" id="GO:0005764">
    <property type="term" value="C:lysosome"/>
    <property type="evidence" value="ECO:0007669"/>
    <property type="project" value="TreeGrafter"/>
</dbReference>
<gene>
    <name evidence="9" type="ORF">EU556_06280</name>
</gene>
<dbReference type="Gene3D" id="3.30.379.10">
    <property type="entry name" value="Chitobiase/beta-hexosaminidase domain 2-like"/>
    <property type="match status" value="1"/>
</dbReference>
<keyword evidence="10" id="KW-1185">Reference proteome</keyword>
<evidence type="ECO:0000256" key="3">
    <source>
        <dbReference type="ARBA" id="ARBA00023180"/>
    </source>
</evidence>
<dbReference type="Proteomes" id="UP000298337">
    <property type="component" value="Unassembled WGS sequence"/>
</dbReference>
<reference evidence="9 10" key="1">
    <citation type="submission" date="2019-04" db="EMBL/GenBank/DDBJ databases">
        <authorList>
            <person name="Feng G."/>
            <person name="Zhang J."/>
            <person name="Zhu H."/>
        </authorList>
    </citation>
    <scope>NUCLEOTIDE SEQUENCE [LARGE SCALE GENOMIC DNA]</scope>
    <source>
        <strain evidence="9 10">92R-1</strain>
    </source>
</reference>
<proteinExistence type="inferred from homology"/>
<protein>
    <submittedName>
        <fullName evidence="9">Beta-hexosaminidase</fullName>
    </submittedName>
</protein>
<dbReference type="EMBL" id="SRLA01000001">
    <property type="protein sequence ID" value="TGE10417.1"/>
    <property type="molecule type" value="Genomic_DNA"/>
</dbReference>
<comment type="similarity">
    <text evidence="1">Belongs to the glycosyl hydrolase 20 family.</text>
</comment>
<dbReference type="OrthoDB" id="9763537at2"/>
<dbReference type="InterPro" id="IPR025705">
    <property type="entry name" value="Beta_hexosaminidase_sua/sub"/>
</dbReference>
<evidence type="ECO:0000256" key="6">
    <source>
        <dbReference type="SAM" id="SignalP"/>
    </source>
</evidence>
<evidence type="ECO:0000256" key="4">
    <source>
        <dbReference type="ARBA" id="ARBA00023295"/>
    </source>
</evidence>
<sequence length="702" mass="77622">MPRFLLPRFFFLVLLFCTGGLHAQPTTDTRGLLPVPTQAAWGQGRFPIKASFTWQVSTLAPSSAADSAITETVNRFLLPALSAASPSADAVRKARLASQVPMANLVIQYGRAGQLLALGEDESYSLRVTPMGVSLNAATHLGVLRGLATLRQLVVHEKKSFWFPEVDITDSPRFVWRGLLLDAARHFMPLPVIKRNLDGMWATKLNVMHWHLSDDQGFRVESRALPRLHTMGSEGQFYTQAQVREVLAYASRRGIRVVPEFDMPGHTTAWLPGYPELASNDSTYGVSPRWGVLNIAIDPTKETTYQLIDKLLAEMTALFPDPYFHIGGDENDGRQWKRNPRIAQYMRDNKMVTDKGQVDKHALQTFFNRRIAQMLTNYNKRMVGWDEILGPGLPTDAVIQSWRGRKGLYDAAKQGHPTLLSNGYYIDLNYSAASHYAVDPLPQDAPLTAEQKKLVLGGEATMWAEFVDSVIVDSRIWPRAAAVAERLWSSGSVTSVPDMYRRLALVSQQLDAMGLQHKKAPEKLLAQLAQGQAVAPLRTFASVLEPVKEYKRHFQGFKYTTQTPLTRLVDAALPESDAAREFGVAVDALLARRAASAGTLPADTRATLAALRATLLRWQANDALVQPLLTTNPTLTEYAPLSIQLKALATLSLERLAQLEKRQAPTAAWQAAALKQLEAAKAPAGQTELAIVPAVRRLVEAK</sequence>
<dbReference type="Pfam" id="PF00728">
    <property type="entry name" value="Glyco_hydro_20"/>
    <property type="match status" value="1"/>
</dbReference>
<organism evidence="9 10">
    <name type="scientific">Hymenobacter fodinae</name>
    <dbReference type="NCBI Taxonomy" id="2510796"/>
    <lineage>
        <taxon>Bacteria</taxon>
        <taxon>Pseudomonadati</taxon>
        <taxon>Bacteroidota</taxon>
        <taxon>Cytophagia</taxon>
        <taxon>Cytophagales</taxon>
        <taxon>Hymenobacteraceae</taxon>
        <taxon>Hymenobacter</taxon>
    </lineage>
</organism>
<dbReference type="AlphaFoldDB" id="A0A4Z0PCR6"/>
<evidence type="ECO:0000259" key="7">
    <source>
        <dbReference type="Pfam" id="PF00728"/>
    </source>
</evidence>
<feature type="active site" description="Proton donor" evidence="5">
    <location>
        <position position="330"/>
    </location>
</feature>
<keyword evidence="6" id="KW-0732">Signal</keyword>